<evidence type="ECO:0000259" key="1">
    <source>
        <dbReference type="Pfam" id="PF06259"/>
    </source>
</evidence>
<organism evidence="2 3">
    <name type="scientific">Nocardia speluncae</name>
    <dbReference type="NCBI Taxonomy" id="419477"/>
    <lineage>
        <taxon>Bacteria</taxon>
        <taxon>Bacillati</taxon>
        <taxon>Actinomycetota</taxon>
        <taxon>Actinomycetes</taxon>
        <taxon>Mycobacteriales</taxon>
        <taxon>Nocardiaceae</taxon>
        <taxon>Nocardia</taxon>
    </lineage>
</organism>
<dbReference type="Proteomes" id="UP000565715">
    <property type="component" value="Unassembled WGS sequence"/>
</dbReference>
<comment type="caution">
    <text evidence="2">The sequence shown here is derived from an EMBL/GenBank/DDBJ whole genome shotgun (WGS) entry which is preliminary data.</text>
</comment>
<feature type="domain" description="DUF1023" evidence="1">
    <location>
        <begin position="186"/>
        <end position="354"/>
    </location>
</feature>
<protein>
    <recommendedName>
        <fullName evidence="1">DUF1023 domain-containing protein</fullName>
    </recommendedName>
</protein>
<dbReference type="AlphaFoldDB" id="A0A846XIF8"/>
<proteinExistence type="predicted"/>
<dbReference type="EMBL" id="JAAXOO010000004">
    <property type="protein sequence ID" value="NKY34470.1"/>
    <property type="molecule type" value="Genomic_DNA"/>
</dbReference>
<dbReference type="Pfam" id="PF06259">
    <property type="entry name" value="Abhydrolase_8"/>
    <property type="match status" value="1"/>
</dbReference>
<dbReference type="RefSeq" id="WP_068046890.1">
    <property type="nucleotide sequence ID" value="NZ_JAAXOO010000004.1"/>
</dbReference>
<keyword evidence="3" id="KW-1185">Reference proteome</keyword>
<evidence type="ECO:0000313" key="2">
    <source>
        <dbReference type="EMBL" id="NKY34470.1"/>
    </source>
</evidence>
<accession>A0A846XIF8</accession>
<gene>
    <name evidence="2" type="ORF">HGA13_15520</name>
</gene>
<dbReference type="InterPro" id="IPR010427">
    <property type="entry name" value="DUF1023"/>
</dbReference>
<evidence type="ECO:0000313" key="3">
    <source>
        <dbReference type="Proteomes" id="UP000565715"/>
    </source>
</evidence>
<reference evidence="2 3" key="1">
    <citation type="submission" date="2020-04" db="EMBL/GenBank/DDBJ databases">
        <title>MicrobeNet Type strains.</title>
        <authorList>
            <person name="Nicholson A.C."/>
        </authorList>
    </citation>
    <scope>NUCLEOTIDE SEQUENCE [LARGE SCALE GENOMIC DNA]</scope>
    <source>
        <strain evidence="2 3">DSM 45078</strain>
    </source>
</reference>
<name>A0A846XIF8_9NOCA</name>
<sequence length="419" mass="45110">MSGTDPAENAFDFLSLPFHRGIFKAHIAYRLEEATRGIATSVGDGMYRGTAGRLRTARAHLVDSDRSAVPWFRWPHSTEPITAGSPAPDIGLPADPRRLHDAWASLSTAERDAMHRLDPFVGNRDGIPQADRDEYNRKTLIMLHERAQQDGDQDRLDRIDDIRSFLDSTEEGLPPHLLSYLDNDLRYAYALGNPDTADNTAVALVGALRRRSGVGYAQQSMKQLRQAALAVDPGAETSVILWGGYDNPNSLVATLRSGPAEEGAAAARKYHEGLRVTHQEQSSHITTIAHSYGGVVGGHSAGHGQTLDTDELVFVGSWGTGATHAGDLHLAGAGPDSGGGNVYATMARYDSIQLMPATHGPAPTDPGFGATVFDTDSTPSSTRLGWNPADHLATNYFDSANRSYRSLGMIVTGHGHLLQ</sequence>